<dbReference type="GO" id="GO:0034899">
    <property type="term" value="F:trimethylamine monooxygenase activity"/>
    <property type="evidence" value="ECO:0007669"/>
    <property type="project" value="UniProtKB-EC"/>
</dbReference>
<dbReference type="Pfam" id="PF00743">
    <property type="entry name" value="FMO-like"/>
    <property type="match status" value="2"/>
</dbReference>
<evidence type="ECO:0000256" key="15">
    <source>
        <dbReference type="ARBA" id="ARBA00034528"/>
    </source>
</evidence>
<evidence type="ECO:0000256" key="20">
    <source>
        <dbReference type="ARBA" id="ARBA00047338"/>
    </source>
</evidence>
<comment type="caution">
    <text evidence="25">The sequence shown here is derived from an EMBL/GenBank/DDBJ whole genome shotgun (WGS) entry which is preliminary data.</text>
</comment>
<evidence type="ECO:0000256" key="19">
    <source>
        <dbReference type="ARBA" id="ARBA00045957"/>
    </source>
</evidence>
<dbReference type="AlphaFoldDB" id="Q4S3E2"/>
<comment type="catalytic activity">
    <reaction evidence="22">
        <text>trimethylamine + NADPH + O2 = trimethylamine N-oxide + NADP(+) + H2O</text>
        <dbReference type="Rhea" id="RHEA:31979"/>
        <dbReference type="ChEBI" id="CHEBI:15377"/>
        <dbReference type="ChEBI" id="CHEBI:15379"/>
        <dbReference type="ChEBI" id="CHEBI:15724"/>
        <dbReference type="ChEBI" id="CHEBI:57783"/>
        <dbReference type="ChEBI" id="CHEBI:58349"/>
        <dbReference type="ChEBI" id="CHEBI:58389"/>
        <dbReference type="EC" id="1.14.13.148"/>
    </reaction>
    <physiologicalReaction direction="left-to-right" evidence="22">
        <dbReference type="Rhea" id="RHEA:31980"/>
    </physiologicalReaction>
</comment>
<evidence type="ECO:0000256" key="12">
    <source>
        <dbReference type="ARBA" id="ARBA00023033"/>
    </source>
</evidence>
<keyword evidence="8" id="KW-0274">FAD</keyword>
<comment type="subcellular location">
    <subcellularLocation>
        <location evidence="2">Endoplasmic reticulum membrane</location>
        <topology evidence="2">Single-pass membrane protein</topology>
    </subcellularLocation>
</comment>
<dbReference type="Gene3D" id="3.50.50.60">
    <property type="entry name" value="FAD/NAD(P)-binding domain"/>
    <property type="match status" value="3"/>
</dbReference>
<organism evidence="25">
    <name type="scientific">Tetraodon nigroviridis</name>
    <name type="common">Spotted green pufferfish</name>
    <name type="synonym">Chelonodon nigroviridis</name>
    <dbReference type="NCBI Taxonomy" id="99883"/>
    <lineage>
        <taxon>Eukaryota</taxon>
        <taxon>Metazoa</taxon>
        <taxon>Chordata</taxon>
        <taxon>Craniata</taxon>
        <taxon>Vertebrata</taxon>
        <taxon>Euteleostomi</taxon>
        <taxon>Actinopterygii</taxon>
        <taxon>Neopterygii</taxon>
        <taxon>Teleostei</taxon>
        <taxon>Neoteleostei</taxon>
        <taxon>Acanthomorphata</taxon>
        <taxon>Eupercaria</taxon>
        <taxon>Tetraodontiformes</taxon>
        <taxon>Tetradontoidea</taxon>
        <taxon>Tetraodontidae</taxon>
        <taxon>Tetraodon</taxon>
    </lineage>
</organism>
<evidence type="ECO:0000256" key="23">
    <source>
        <dbReference type="ARBA" id="ARBA00049443"/>
    </source>
</evidence>
<feature type="non-terminal residue" evidence="25">
    <location>
        <position position="1"/>
    </location>
</feature>
<evidence type="ECO:0000256" key="5">
    <source>
        <dbReference type="ARBA" id="ARBA00022630"/>
    </source>
</evidence>
<protein>
    <recommendedName>
        <fullName evidence="16">Flavin-containing monooxygenase 1</fullName>
        <ecNumber evidence="15">1.14.13.148</ecNumber>
        <ecNumber evidence="4">1.14.13.8</ecNumber>
    </recommendedName>
    <alternativeName>
        <fullName evidence="18">Dimethylaniline monooxygenase [N-oxide-forming] 1</fullName>
    </alternativeName>
    <alternativeName>
        <fullName evidence="14">Dimethylaniline oxidase 1</fullName>
    </alternativeName>
    <alternativeName>
        <fullName evidence="17">Trimethylamine monooxygenase</fullName>
    </alternativeName>
</protein>
<keyword evidence="6 24" id="KW-0812">Transmembrane</keyword>
<dbReference type="PANTHER" id="PTHR23023">
    <property type="entry name" value="DIMETHYLANILINE MONOOXYGENASE"/>
    <property type="match status" value="1"/>
</dbReference>
<keyword evidence="12" id="KW-0503">Monooxygenase</keyword>
<evidence type="ECO:0000313" key="25">
    <source>
        <dbReference type="EMBL" id="CAG04840.1"/>
    </source>
</evidence>
<dbReference type="GO" id="GO:0050661">
    <property type="term" value="F:NADP binding"/>
    <property type="evidence" value="ECO:0007669"/>
    <property type="project" value="InterPro"/>
</dbReference>
<reference evidence="25" key="2">
    <citation type="submission" date="2004-02" db="EMBL/GenBank/DDBJ databases">
        <authorList>
            <consortium name="Genoscope"/>
            <consortium name="Whitehead Institute Centre for Genome Research"/>
        </authorList>
    </citation>
    <scope>NUCLEOTIDE SEQUENCE</scope>
</reference>
<evidence type="ECO:0000256" key="21">
    <source>
        <dbReference type="ARBA" id="ARBA00048041"/>
    </source>
</evidence>
<accession>Q4S3E2</accession>
<comment type="catalytic activity">
    <reaction evidence="21">
        <text>hypotaurine + NADPH + O2 + H(+) = taurine + NADP(+) + H2O</text>
        <dbReference type="Rhea" id="RHEA:69819"/>
        <dbReference type="ChEBI" id="CHEBI:15377"/>
        <dbReference type="ChEBI" id="CHEBI:15378"/>
        <dbReference type="ChEBI" id="CHEBI:15379"/>
        <dbReference type="ChEBI" id="CHEBI:57783"/>
        <dbReference type="ChEBI" id="CHEBI:57853"/>
        <dbReference type="ChEBI" id="CHEBI:58349"/>
        <dbReference type="ChEBI" id="CHEBI:507393"/>
        <dbReference type="EC" id="1.14.13.8"/>
    </reaction>
    <physiologicalReaction direction="left-to-right" evidence="21">
        <dbReference type="Rhea" id="RHEA:69820"/>
    </physiologicalReaction>
</comment>
<evidence type="ECO:0000256" key="1">
    <source>
        <dbReference type="ARBA" id="ARBA00001974"/>
    </source>
</evidence>
<comment type="catalytic activity">
    <reaction evidence="23">
        <text>N,N-dimethylaniline + NADPH + O2 + H(+) = N,N-dimethylaniline N-oxide + NADP(+) + H2O</text>
        <dbReference type="Rhea" id="RHEA:24468"/>
        <dbReference type="ChEBI" id="CHEBI:15377"/>
        <dbReference type="ChEBI" id="CHEBI:15378"/>
        <dbReference type="ChEBI" id="CHEBI:15379"/>
        <dbReference type="ChEBI" id="CHEBI:16269"/>
        <dbReference type="ChEBI" id="CHEBI:17735"/>
        <dbReference type="ChEBI" id="CHEBI:57783"/>
        <dbReference type="ChEBI" id="CHEBI:58349"/>
        <dbReference type="EC" id="1.14.13.8"/>
    </reaction>
    <physiologicalReaction direction="left-to-right" evidence="23">
        <dbReference type="Rhea" id="RHEA:24469"/>
    </physiologicalReaction>
</comment>
<sequence>MVRRVAVIGAGSSGLACAKACVEEGLEPVCFERGHDIGGLWNFREWSEPGWAGVYRSLVANTSKEMMCFSDFPMPADYPNYPHNSQMLQYLRLYAETSTCSRTSVSRYGRVLTTVTRVTRRPDFSQSGRWDIETVTSDGEEEKHVFDAVLVCSGQFGYPSSPLEDLPGHQDFPGERLHSRDYRDPEAYRGKRVLVVGIGNSGGDIAVEISRCAEMVEKRSFSLFLIVLFKCLLLFALWQTFLSTRRGAWVISRMSRQGLPVDISSITRFNQVLMELLPWSLLNGLLERALNQKYDHRLYGLQPHHRFLDRKVLINDELPGQILKGRLSVKADLRAFQGSGVLFEDGSVEENIHAVVFCTGYRSGFSFLPPDLGGGPHGDPALYRRVFPPSLLPPTLAVVGLIQASGPIFPLVEMQGRWAVRVFAGLSFLPPKDRMLEVMEGDRRRNSGRHSCHRTAALTVSYIPYMDFMAEQVGVRPSLLGLFLTDPVLWVRTLFGPCTPFQYRLSGPGQWSGARQAILTQWDRITGPIRTRAVPEPES</sequence>
<dbReference type="InterPro" id="IPR050346">
    <property type="entry name" value="FMO-like"/>
</dbReference>
<dbReference type="PRINTS" id="PR00370">
    <property type="entry name" value="FMOXYGENASE"/>
</dbReference>
<dbReference type="EC" id="1.14.13.8" evidence="4"/>
<keyword evidence="7" id="KW-0256">Endoplasmic reticulum</keyword>
<evidence type="ECO:0000256" key="4">
    <source>
        <dbReference type="ARBA" id="ARBA00012850"/>
    </source>
</evidence>
<dbReference type="GO" id="GO:0005789">
    <property type="term" value="C:endoplasmic reticulum membrane"/>
    <property type="evidence" value="ECO:0007669"/>
    <property type="project" value="UniProtKB-SubCell"/>
</dbReference>
<dbReference type="GO" id="GO:0004499">
    <property type="term" value="F:N,N-dimethylaniline monooxygenase activity"/>
    <property type="evidence" value="ECO:0007669"/>
    <property type="project" value="InterPro"/>
</dbReference>
<evidence type="ECO:0000256" key="7">
    <source>
        <dbReference type="ARBA" id="ARBA00022824"/>
    </source>
</evidence>
<dbReference type="SUPFAM" id="SSF51905">
    <property type="entry name" value="FAD/NAD(P)-binding domain"/>
    <property type="match status" value="3"/>
</dbReference>
<evidence type="ECO:0000256" key="11">
    <source>
        <dbReference type="ARBA" id="ARBA00023002"/>
    </source>
</evidence>
<comment type="function">
    <text evidence="19">Broad spectrum monooxygenase that catalyzes the oxygenation of a wide variety of nitrogen- and sulfur-containing compounds including xenobiotics. Catalyzes the S-oxygenation of hypotaurine to produce taurine, an organic osmolyte involved in cell volume regulation as well as a variety of cytoprotective and developmental processes. In vitro, catalyzes the N-oxygenation of trimethylamine (TMA) to produce trimethylamine N-oxide (TMAO) and could therefore participate to the detoxification of this compound that is generated by the action of gut microbiota from dietary precursors such as choline, choline containing compounds, betaine or L-carnitine.</text>
</comment>
<dbReference type="FunFam" id="3.50.50.60:FF:000023">
    <property type="entry name" value="Dimethylaniline monooxygenase [N-oxide-forming]"/>
    <property type="match status" value="1"/>
</dbReference>
<evidence type="ECO:0000256" key="3">
    <source>
        <dbReference type="ARBA" id="ARBA00009183"/>
    </source>
</evidence>
<evidence type="ECO:0000256" key="16">
    <source>
        <dbReference type="ARBA" id="ARBA00034536"/>
    </source>
</evidence>
<evidence type="ECO:0000256" key="17">
    <source>
        <dbReference type="ARBA" id="ARBA00034554"/>
    </source>
</evidence>
<keyword evidence="9" id="KW-0521">NADP</keyword>
<evidence type="ECO:0000256" key="13">
    <source>
        <dbReference type="ARBA" id="ARBA00023136"/>
    </source>
</evidence>
<evidence type="ECO:0000256" key="14">
    <source>
        <dbReference type="ARBA" id="ARBA00029725"/>
    </source>
</evidence>
<evidence type="ECO:0000256" key="10">
    <source>
        <dbReference type="ARBA" id="ARBA00022989"/>
    </source>
</evidence>
<gene>
    <name evidence="25" type="ORF">GSTENG00024685001</name>
</gene>
<dbReference type="KEGG" id="tng:GSTEN00024685G001"/>
<keyword evidence="10 24" id="KW-1133">Transmembrane helix</keyword>
<comment type="catalytic activity">
    <reaction evidence="20">
        <text>hypotaurine + NADH + O2 + H(+) = taurine + NAD(+) + H2O</text>
        <dbReference type="Rhea" id="RHEA:74111"/>
        <dbReference type="ChEBI" id="CHEBI:15377"/>
        <dbReference type="ChEBI" id="CHEBI:15378"/>
        <dbReference type="ChEBI" id="CHEBI:15379"/>
        <dbReference type="ChEBI" id="CHEBI:57540"/>
        <dbReference type="ChEBI" id="CHEBI:57853"/>
        <dbReference type="ChEBI" id="CHEBI:57945"/>
        <dbReference type="ChEBI" id="CHEBI:507393"/>
        <dbReference type="EC" id="1.14.13.8"/>
    </reaction>
    <physiologicalReaction direction="left-to-right" evidence="20">
        <dbReference type="Rhea" id="RHEA:74112"/>
    </physiologicalReaction>
</comment>
<name>Q4S3E2_TETNG</name>
<dbReference type="EMBL" id="CAAE01014751">
    <property type="protein sequence ID" value="CAG04840.1"/>
    <property type="molecule type" value="Genomic_DNA"/>
</dbReference>
<comment type="cofactor">
    <cofactor evidence="1">
        <name>FAD</name>
        <dbReference type="ChEBI" id="CHEBI:57692"/>
    </cofactor>
</comment>
<dbReference type="PROSITE" id="PS51257">
    <property type="entry name" value="PROKAR_LIPOPROTEIN"/>
    <property type="match status" value="1"/>
</dbReference>
<dbReference type="FunFam" id="3.50.50.60:FF:000159">
    <property type="entry name" value="Dimethylaniline monooxygenase [N-oxide-forming]"/>
    <property type="match status" value="1"/>
</dbReference>
<keyword evidence="11" id="KW-0560">Oxidoreductase</keyword>
<proteinExistence type="inferred from homology"/>
<evidence type="ECO:0000256" key="18">
    <source>
        <dbReference type="ARBA" id="ARBA00034561"/>
    </source>
</evidence>
<evidence type="ECO:0000256" key="8">
    <source>
        <dbReference type="ARBA" id="ARBA00022827"/>
    </source>
</evidence>
<evidence type="ECO:0000256" key="9">
    <source>
        <dbReference type="ARBA" id="ARBA00022857"/>
    </source>
</evidence>
<evidence type="ECO:0000256" key="2">
    <source>
        <dbReference type="ARBA" id="ARBA00004389"/>
    </source>
</evidence>
<dbReference type="PIRSF" id="PIRSF000332">
    <property type="entry name" value="FMO"/>
    <property type="match status" value="1"/>
</dbReference>
<dbReference type="InterPro" id="IPR000960">
    <property type="entry name" value="Flavin_mOase"/>
</dbReference>
<evidence type="ECO:0000256" key="24">
    <source>
        <dbReference type="SAM" id="Phobius"/>
    </source>
</evidence>
<feature type="transmembrane region" description="Helical" evidence="24">
    <location>
        <begin position="220"/>
        <end position="238"/>
    </location>
</feature>
<comment type="similarity">
    <text evidence="3">Belongs to the FMO family.</text>
</comment>
<dbReference type="EC" id="1.14.13.148" evidence="15"/>
<dbReference type="OrthoDB" id="66881at2759"/>
<reference evidence="25" key="1">
    <citation type="journal article" date="2004" name="Nature">
        <title>Genome duplication in the teleost fish Tetraodon nigroviridis reveals the early vertebrate proto-karyotype.</title>
        <authorList>
            <person name="Jaillon O."/>
            <person name="Aury J.-M."/>
            <person name="Brunet F."/>
            <person name="Petit J.-L."/>
            <person name="Stange-Thomann N."/>
            <person name="Mauceli E."/>
            <person name="Bouneau L."/>
            <person name="Fischer C."/>
            <person name="Ozouf-Costaz C."/>
            <person name="Bernot A."/>
            <person name="Nicaud S."/>
            <person name="Jaffe D."/>
            <person name="Fisher S."/>
            <person name="Lutfalla G."/>
            <person name="Dossat C."/>
            <person name="Segurens B."/>
            <person name="Dasilva C."/>
            <person name="Salanoubat M."/>
            <person name="Levy M."/>
            <person name="Boudet N."/>
            <person name="Castellano S."/>
            <person name="Anthouard V."/>
            <person name="Jubin C."/>
            <person name="Castelli V."/>
            <person name="Katinka M."/>
            <person name="Vacherie B."/>
            <person name="Biemont C."/>
            <person name="Skalli Z."/>
            <person name="Cattolico L."/>
            <person name="Poulain J."/>
            <person name="De Berardinis V."/>
            <person name="Cruaud C."/>
            <person name="Duprat S."/>
            <person name="Brottier P."/>
            <person name="Coutanceau J.-P."/>
            <person name="Gouzy J."/>
            <person name="Parra G."/>
            <person name="Lardier G."/>
            <person name="Chapple C."/>
            <person name="McKernan K.J."/>
            <person name="McEwan P."/>
            <person name="Bosak S."/>
            <person name="Kellis M."/>
            <person name="Volff J.-N."/>
            <person name="Guigo R."/>
            <person name="Zody M.C."/>
            <person name="Mesirov J."/>
            <person name="Lindblad-Toh K."/>
            <person name="Birren B."/>
            <person name="Nusbaum C."/>
            <person name="Kahn D."/>
            <person name="Robinson-Rechavi M."/>
            <person name="Laudet V."/>
            <person name="Schachter V."/>
            <person name="Quetier F."/>
            <person name="Saurin W."/>
            <person name="Scarpelli C."/>
            <person name="Wincker P."/>
            <person name="Lander E.S."/>
            <person name="Weissenbach J."/>
            <person name="Roest Crollius H."/>
        </authorList>
    </citation>
    <scope>NUCLEOTIDE SEQUENCE [LARGE SCALE GENOMIC DNA]</scope>
</reference>
<dbReference type="GO" id="GO:0050660">
    <property type="term" value="F:flavin adenine dinucleotide binding"/>
    <property type="evidence" value="ECO:0007669"/>
    <property type="project" value="InterPro"/>
</dbReference>
<keyword evidence="13 24" id="KW-0472">Membrane</keyword>
<evidence type="ECO:0000256" key="6">
    <source>
        <dbReference type="ARBA" id="ARBA00022692"/>
    </source>
</evidence>
<keyword evidence="5" id="KW-0285">Flavoprotein</keyword>
<evidence type="ECO:0000256" key="22">
    <source>
        <dbReference type="ARBA" id="ARBA00048088"/>
    </source>
</evidence>
<dbReference type="InterPro" id="IPR036188">
    <property type="entry name" value="FAD/NAD-bd_sf"/>
</dbReference>
<dbReference type="InterPro" id="IPR020946">
    <property type="entry name" value="Flavin_mOase-like"/>
</dbReference>